<dbReference type="Proteomes" id="UP001597176">
    <property type="component" value="Unassembled WGS sequence"/>
</dbReference>
<evidence type="ECO:0000313" key="2">
    <source>
        <dbReference type="Proteomes" id="UP001597176"/>
    </source>
</evidence>
<dbReference type="RefSeq" id="WP_379040152.1">
    <property type="nucleotide sequence ID" value="NZ_JBHTND010000012.1"/>
</dbReference>
<sequence length="71" mass="7216">MTTMAEMPKTEPASGGFDTYIDAASAFLGLPLDPAWVAAVGANLTVLHAAAGLVAEFPLPDEAEPAPVFTA</sequence>
<dbReference type="Pfam" id="PF13318">
    <property type="entry name" value="AtzG-like"/>
    <property type="match status" value="1"/>
</dbReference>
<comment type="caution">
    <text evidence="1">The sequence shown here is derived from an EMBL/GenBank/DDBJ whole genome shotgun (WGS) entry which is preliminary data.</text>
</comment>
<dbReference type="EMBL" id="JBHTND010000012">
    <property type="protein sequence ID" value="MFD1302042.1"/>
    <property type="molecule type" value="Genomic_DNA"/>
</dbReference>
<organism evidence="1 2">
    <name type="scientific">Methylobacterium marchantiae</name>
    <dbReference type="NCBI Taxonomy" id="600331"/>
    <lineage>
        <taxon>Bacteria</taxon>
        <taxon>Pseudomonadati</taxon>
        <taxon>Pseudomonadota</taxon>
        <taxon>Alphaproteobacteria</taxon>
        <taxon>Hyphomicrobiales</taxon>
        <taxon>Methylobacteriaceae</taxon>
        <taxon>Methylobacterium</taxon>
    </lineage>
</organism>
<accession>A0ABW3WXG3</accession>
<protein>
    <submittedName>
        <fullName evidence="1">DUF4089 domain-containing protein</fullName>
    </submittedName>
</protein>
<proteinExistence type="predicted"/>
<gene>
    <name evidence="1" type="ORF">ACFQ4G_10645</name>
</gene>
<name>A0ABW3WXG3_9HYPH</name>
<keyword evidence="2" id="KW-1185">Reference proteome</keyword>
<dbReference type="InterPro" id="IPR025148">
    <property type="entry name" value="AtzG-like"/>
</dbReference>
<evidence type="ECO:0000313" key="1">
    <source>
        <dbReference type="EMBL" id="MFD1302042.1"/>
    </source>
</evidence>
<reference evidence="2" key="1">
    <citation type="journal article" date="2019" name="Int. J. Syst. Evol. Microbiol.">
        <title>The Global Catalogue of Microorganisms (GCM) 10K type strain sequencing project: providing services to taxonomists for standard genome sequencing and annotation.</title>
        <authorList>
            <consortium name="The Broad Institute Genomics Platform"/>
            <consortium name="The Broad Institute Genome Sequencing Center for Infectious Disease"/>
            <person name="Wu L."/>
            <person name="Ma J."/>
        </authorList>
    </citation>
    <scope>NUCLEOTIDE SEQUENCE [LARGE SCALE GENOMIC DNA]</scope>
    <source>
        <strain evidence="2">CCUG 56108</strain>
    </source>
</reference>